<dbReference type="Pfam" id="PF00535">
    <property type="entry name" value="Glycos_transf_2"/>
    <property type="match status" value="1"/>
</dbReference>
<evidence type="ECO:0000313" key="7">
    <source>
        <dbReference type="EMBL" id="EAR22118.1"/>
    </source>
</evidence>
<accession>A4BPW3</accession>
<evidence type="ECO:0000256" key="2">
    <source>
        <dbReference type="ARBA" id="ARBA00022475"/>
    </source>
</evidence>
<keyword evidence="5" id="KW-0472">Membrane</keyword>
<dbReference type="EMBL" id="AAOF01000004">
    <property type="protein sequence ID" value="EAR22118.1"/>
    <property type="molecule type" value="Genomic_DNA"/>
</dbReference>
<dbReference type="eggNOG" id="COG1215">
    <property type="taxonomic scope" value="Bacteria"/>
</dbReference>
<dbReference type="Gene3D" id="3.90.550.10">
    <property type="entry name" value="Spore Coat Polysaccharide Biosynthesis Protein SpsA, Chain A"/>
    <property type="match status" value="1"/>
</dbReference>
<evidence type="ECO:0000256" key="4">
    <source>
        <dbReference type="ARBA" id="ARBA00022679"/>
    </source>
</evidence>
<keyword evidence="4 7" id="KW-0808">Transferase</keyword>
<dbReference type="RefSeq" id="WP_005000063.1">
    <property type="nucleotide sequence ID" value="NZ_CH672427.1"/>
</dbReference>
<dbReference type="NCBIfam" id="TIGR04283">
    <property type="entry name" value="glyco_like_mftF"/>
    <property type="match status" value="1"/>
</dbReference>
<protein>
    <submittedName>
        <fullName evidence="7">Glycosyltransferase involved in cell wall biogenesis</fullName>
    </submittedName>
</protein>
<dbReference type="SUPFAM" id="SSF53448">
    <property type="entry name" value="Nucleotide-diphospho-sugar transferases"/>
    <property type="match status" value="1"/>
</dbReference>
<dbReference type="InterPro" id="IPR026461">
    <property type="entry name" value="Trfase_2_rSAM/seldom_assoc"/>
</dbReference>
<comment type="caution">
    <text evidence="7">The sequence shown here is derived from an EMBL/GenBank/DDBJ whole genome shotgun (WGS) entry which is preliminary data.</text>
</comment>
<evidence type="ECO:0000313" key="8">
    <source>
        <dbReference type="Proteomes" id="UP000003374"/>
    </source>
</evidence>
<evidence type="ECO:0000256" key="1">
    <source>
        <dbReference type="ARBA" id="ARBA00004236"/>
    </source>
</evidence>
<dbReference type="PANTHER" id="PTHR43646">
    <property type="entry name" value="GLYCOSYLTRANSFERASE"/>
    <property type="match status" value="1"/>
</dbReference>
<dbReference type="InterPro" id="IPR029044">
    <property type="entry name" value="Nucleotide-diphossugar_trans"/>
</dbReference>
<dbReference type="PANTHER" id="PTHR43646:SF2">
    <property type="entry name" value="GLYCOSYLTRANSFERASE 2-LIKE DOMAIN-CONTAINING PROTEIN"/>
    <property type="match status" value="1"/>
</dbReference>
<keyword evidence="2" id="KW-1003">Cell membrane</keyword>
<evidence type="ECO:0000259" key="6">
    <source>
        <dbReference type="Pfam" id="PF00535"/>
    </source>
</evidence>
<dbReference type="Proteomes" id="UP000003374">
    <property type="component" value="Unassembled WGS sequence"/>
</dbReference>
<evidence type="ECO:0000256" key="5">
    <source>
        <dbReference type="ARBA" id="ARBA00023136"/>
    </source>
</evidence>
<feature type="domain" description="Glycosyltransferase 2-like" evidence="6">
    <location>
        <begin position="4"/>
        <end position="95"/>
    </location>
</feature>
<keyword evidence="3" id="KW-0328">Glycosyltransferase</keyword>
<gene>
    <name evidence="7" type="ORF">NB231_04395</name>
</gene>
<evidence type="ECO:0000256" key="3">
    <source>
        <dbReference type="ARBA" id="ARBA00022676"/>
    </source>
</evidence>
<dbReference type="STRING" id="314278.NB231_04395"/>
<dbReference type="InterPro" id="IPR001173">
    <property type="entry name" value="Glyco_trans_2-like"/>
</dbReference>
<organism evidence="7 8">
    <name type="scientific">Nitrococcus mobilis Nb-231</name>
    <dbReference type="NCBI Taxonomy" id="314278"/>
    <lineage>
        <taxon>Bacteria</taxon>
        <taxon>Pseudomonadati</taxon>
        <taxon>Pseudomonadota</taxon>
        <taxon>Gammaproteobacteria</taxon>
        <taxon>Chromatiales</taxon>
        <taxon>Ectothiorhodospiraceae</taxon>
        <taxon>Nitrococcus</taxon>
    </lineage>
</organism>
<comment type="subcellular location">
    <subcellularLocation>
        <location evidence="1">Cell membrane</location>
    </subcellularLocation>
</comment>
<keyword evidence="8" id="KW-1185">Reference proteome</keyword>
<dbReference type="GO" id="GO:0016757">
    <property type="term" value="F:glycosyltransferase activity"/>
    <property type="evidence" value="ECO:0007669"/>
    <property type="project" value="UniProtKB-KW"/>
</dbReference>
<dbReference type="AlphaFoldDB" id="A4BPW3"/>
<sequence length="235" mass="26190">MIVSIIIPAFNETATIAATLRVLQPLREHGHEVIVVDGGSRDGTPRVAAPFADRVLVAPRGRARQMNAGAAVATGAVLWFLHADTLAPADATEQIALARARGYGWGRFDVRLTGRKRLLRVVAWAMNRRSCLSGIATGDQGLFVNRLLFEALGGYPDQPLMEDVELSRRLKRRGRPACLPGPLVTSARRWERDGVWSTIVLMWRLRLAYFCGADARTLQRRYERGESPPRRQNRL</sequence>
<reference evidence="7" key="1">
    <citation type="submission" date="2006-02" db="EMBL/GenBank/DDBJ databases">
        <authorList>
            <person name="Waterbury J."/>
            <person name="Ferriera S."/>
            <person name="Johnson J."/>
            <person name="Kravitz S."/>
            <person name="Halpern A."/>
            <person name="Remington K."/>
            <person name="Beeson K."/>
            <person name="Tran B."/>
            <person name="Rogers Y.-H."/>
            <person name="Friedman R."/>
            <person name="Venter J.C."/>
        </authorList>
    </citation>
    <scope>NUCLEOTIDE SEQUENCE [LARGE SCALE GENOMIC DNA]</scope>
    <source>
        <strain evidence="7">Nb-231</strain>
    </source>
</reference>
<dbReference type="GO" id="GO:0005886">
    <property type="term" value="C:plasma membrane"/>
    <property type="evidence" value="ECO:0007669"/>
    <property type="project" value="UniProtKB-SubCell"/>
</dbReference>
<dbReference type="HOGENOM" id="CLU_025996_17_3_6"/>
<proteinExistence type="predicted"/>
<dbReference type="CDD" id="cd02522">
    <property type="entry name" value="GT_2_like_a"/>
    <property type="match status" value="1"/>
</dbReference>
<name>A4BPW3_9GAMM</name>